<feature type="domain" description="DNA polymerase helix-hairpin-helix motif" evidence="1">
    <location>
        <begin position="116"/>
        <end position="194"/>
    </location>
</feature>
<name>A0ABY5I041_9FIRM</name>
<dbReference type="PANTHER" id="PTHR32294">
    <property type="entry name" value="DNA POLYMERASE III SUBUNIT ALPHA"/>
    <property type="match status" value="1"/>
</dbReference>
<dbReference type="InterPro" id="IPR004805">
    <property type="entry name" value="DnaE2/DnaE/PolC"/>
</dbReference>
<protein>
    <recommendedName>
        <fullName evidence="1">DNA polymerase helix-hairpin-helix motif domain-containing protein</fullName>
    </recommendedName>
</protein>
<dbReference type="Gene3D" id="1.10.150.700">
    <property type="entry name" value="PolC, middle finger domain"/>
    <property type="match status" value="1"/>
</dbReference>
<evidence type="ECO:0000259" key="1">
    <source>
        <dbReference type="Pfam" id="PF14579"/>
    </source>
</evidence>
<evidence type="ECO:0000313" key="2">
    <source>
        <dbReference type="EMBL" id="UTY38711.1"/>
    </source>
</evidence>
<keyword evidence="3" id="KW-1185">Reference proteome</keyword>
<dbReference type="Pfam" id="PF14579">
    <property type="entry name" value="HHH_6"/>
    <property type="match status" value="1"/>
</dbReference>
<dbReference type="EMBL" id="CP101620">
    <property type="protein sequence ID" value="UTY38711.1"/>
    <property type="molecule type" value="Genomic_DNA"/>
</dbReference>
<accession>A0ABY5I041</accession>
<dbReference type="Proteomes" id="UP001060112">
    <property type="component" value="Chromosome"/>
</dbReference>
<dbReference type="SUPFAM" id="SSF160975">
    <property type="entry name" value="AF1531-like"/>
    <property type="match status" value="1"/>
</dbReference>
<dbReference type="Gene3D" id="1.10.150.870">
    <property type="match status" value="1"/>
</dbReference>
<dbReference type="PANTHER" id="PTHR32294:SF5">
    <property type="entry name" value="DNA POLYMERASE III POLC-TYPE"/>
    <property type="match status" value="1"/>
</dbReference>
<dbReference type="RefSeq" id="WP_290139220.1">
    <property type="nucleotide sequence ID" value="NZ_CP101620.1"/>
</dbReference>
<reference evidence="2" key="1">
    <citation type="submission" date="2022-07" db="EMBL/GenBank/DDBJ databases">
        <title>Faecal culturing of patients with breast cancer.</title>
        <authorList>
            <person name="Teng N.M.Y."/>
            <person name="Kiu R."/>
            <person name="Evans R."/>
            <person name="Baker D.J."/>
            <person name="Zenner C."/>
            <person name="Robinson S.D."/>
            <person name="Hall L.J."/>
        </authorList>
    </citation>
    <scope>NUCLEOTIDE SEQUENCE</scope>
    <source>
        <strain evidence="2">LH1062</strain>
    </source>
</reference>
<gene>
    <name evidence="2" type="ORF">NMU03_14035</name>
</gene>
<proteinExistence type="predicted"/>
<dbReference type="InterPro" id="IPR044923">
    <property type="entry name" value="PolC_middle_finger_sf"/>
</dbReference>
<organism evidence="2 3">
    <name type="scientific">Allocoprobacillus halotolerans</name>
    <dbReference type="NCBI Taxonomy" id="2944914"/>
    <lineage>
        <taxon>Bacteria</taxon>
        <taxon>Bacillati</taxon>
        <taxon>Bacillota</taxon>
        <taxon>Erysipelotrichia</taxon>
        <taxon>Erysipelotrichales</taxon>
        <taxon>Erysipelotrichaceae</taxon>
        <taxon>Allocoprobacillus</taxon>
    </lineage>
</organism>
<dbReference type="InterPro" id="IPR029460">
    <property type="entry name" value="DNAPol_HHH"/>
</dbReference>
<sequence>MRKYDVPTWYIESCKKIKYMFPKAHAAAYVLSAVRVAWWKLYYPREYYAVYFTTRCDAYDIETMIQGRDVVYNKYQSILNDKQNGVKISNKEEALISVFEIALEMFERGYHFSNISLEKSDSQNFIMDPDDDMALLPPFVSIDGLGTSVGDSVVEARQKNKFLSKEDVMKRTKLTNNQIEFLTKLGAFENMSEENQLSLFDL</sequence>
<evidence type="ECO:0000313" key="3">
    <source>
        <dbReference type="Proteomes" id="UP001060112"/>
    </source>
</evidence>